<protein>
    <recommendedName>
        <fullName evidence="4">Exocyst complex component SEC5</fullName>
    </recommendedName>
</protein>
<feature type="compositionally biased region" description="Low complexity" evidence="5">
    <location>
        <begin position="151"/>
        <end position="167"/>
    </location>
</feature>
<dbReference type="GO" id="GO:0006887">
    <property type="term" value="P:exocytosis"/>
    <property type="evidence" value="ECO:0007669"/>
    <property type="project" value="UniProtKB-KW"/>
</dbReference>
<feature type="domain" description="Exocyst complex component EXOC2/Sec5 N-terminal" evidence="6">
    <location>
        <begin position="583"/>
        <end position="764"/>
    </location>
</feature>
<comment type="subunit">
    <text evidence="4">Component of the exocyst complex.</text>
</comment>
<dbReference type="EMBL" id="BQKI01000079">
    <property type="protein sequence ID" value="GJN27654.1"/>
    <property type="molecule type" value="Genomic_DNA"/>
</dbReference>
<comment type="caution">
    <text evidence="7">The sequence shown here is derived from an EMBL/GenBank/DDBJ whole genome shotgun (WGS) entry which is preliminary data.</text>
</comment>
<feature type="compositionally biased region" description="Low complexity" evidence="5">
    <location>
        <begin position="1045"/>
        <end position="1055"/>
    </location>
</feature>
<keyword evidence="4" id="KW-0653">Protein transport</keyword>
<dbReference type="GO" id="GO:0000145">
    <property type="term" value="C:exocyst"/>
    <property type="evidence" value="ECO:0007669"/>
    <property type="project" value="UniProtKB-UniRule"/>
</dbReference>
<evidence type="ECO:0000313" key="7">
    <source>
        <dbReference type="EMBL" id="GJN27654.1"/>
    </source>
</evidence>
<sequence length="1055" mass="116636">MFAHPPDHPRGHGKPPSLPRKTTSIAAMRDVVTATDIARKSQTTSSVLAPSSSVQPDQSRSHPRRFKSNTIDSVPVPFQNEIFLLINTTNALLSSLPDPASPGTPAMASDSDEDELLQMALQEQAARDLSHQRPPGAGKPVVNLVRPPAPNARGGNARAGGASAKARQPSRGGDEDDDSEVELLSISSGEEDNAPRDRGPPPPRGGGRAGARRAASRDDGDLDDDEPRSWKRVNEEELARRVREMREARVAPSVQELDQKAAAVAARKALTSVQTLPRGVEVLDPLGLGVMDNKSLRLITDASVSSPVSREKSQGLDPSLRDKVVYSSPNFDPKIFLSWVHKDTSAADLETGALTLKTDLKGRTQQKKQLVKENFDCFVSCKTTIDDIESKLRQIEEDPEGAGTAHLYSVTQKISGVANRAFEPLFERQAQAEKIRSVQGMLQRFRTLFNLPSAIRGNIRKGEYDLAVREYQKAKSIVLPSHVGILKRVLEEVEKVMQEFRGMLYKSMEDPHLDLAELENIVRLLLELEPETDPVWHYLSIQNSRIHGLFEKCTLDHEARMKAAAGSMVSDSDMNAKSGAAKTDDKGGEAKYTNHTLDEVASMVQATISAFDTKVQNTFRDFEECNILHPYMGDTINEIAKACQTLEGKDSSPSAVKMLRALHFEMTKLYILRLCSWMRATTKVISKDETWITLSTLERNKSPYAISGMPLEFRDLTISAMDRIDIMILNLRSETAKSFDISQPLQEINESVRLAFLNSFLDFAGMEYLVRGYAKMDNDEHSSDMRDLVASFSALEEKVVEQYTYAKSNLIRSAVQSYLLDASIHWGAAPAVKGIRDATLDLLHILVAIHAEVYAGARPLLEKAVKILVEALVDIFLSVFHENKTKDIRLLDANGFCQLMLEFEYFETVLHTYFSPEAQQALKSLQENLLEKACETLAEALENPGHHRRPTRGSEDAASDGQVSSVSPDDLLALAQQYSSDLLQGELERTRLNIACFMESTLQSASAQAGSKPAAYSSYQAPVPHHAPVQVASPSFRRQQTQTGSSSPVVSRRRR</sequence>
<comment type="similarity">
    <text evidence="1 4">Belongs to the SEC5 family.</text>
</comment>
<feature type="domain" description="Exocyst complex component EXOC2/Sec5 N-terminal" evidence="6">
    <location>
        <begin position="782"/>
        <end position="997"/>
    </location>
</feature>
<evidence type="ECO:0000259" key="6">
    <source>
        <dbReference type="Pfam" id="PF15469"/>
    </source>
</evidence>
<keyword evidence="2 4" id="KW-0813">Transport</keyword>
<dbReference type="PANTHER" id="PTHR13043:SF1">
    <property type="entry name" value="EXOCYST COMPLEX COMPONENT 2"/>
    <property type="match status" value="1"/>
</dbReference>
<dbReference type="AlphaFoldDB" id="A0AAV5EWB4"/>
<keyword evidence="3 4" id="KW-0268">Exocytosis</keyword>
<organism evidence="7 8">
    <name type="scientific">Eleusine coracana subsp. coracana</name>
    <dbReference type="NCBI Taxonomy" id="191504"/>
    <lineage>
        <taxon>Eukaryota</taxon>
        <taxon>Viridiplantae</taxon>
        <taxon>Streptophyta</taxon>
        <taxon>Embryophyta</taxon>
        <taxon>Tracheophyta</taxon>
        <taxon>Spermatophyta</taxon>
        <taxon>Magnoliopsida</taxon>
        <taxon>Liliopsida</taxon>
        <taxon>Poales</taxon>
        <taxon>Poaceae</taxon>
        <taxon>PACMAD clade</taxon>
        <taxon>Chloridoideae</taxon>
        <taxon>Cynodonteae</taxon>
        <taxon>Eleusininae</taxon>
        <taxon>Eleusine</taxon>
    </lineage>
</organism>
<feature type="domain" description="Exocyst complex component EXOC2/Sec5 N-terminal" evidence="6">
    <location>
        <begin position="284"/>
        <end position="577"/>
    </location>
</feature>
<reference evidence="7" key="2">
    <citation type="submission" date="2021-12" db="EMBL/GenBank/DDBJ databases">
        <title>Resequencing data analysis of finger millet.</title>
        <authorList>
            <person name="Hatakeyama M."/>
            <person name="Aluri S."/>
            <person name="Balachadran M.T."/>
            <person name="Sivarajan S.R."/>
            <person name="Poveda L."/>
            <person name="Shimizu-Inatsugi R."/>
            <person name="Schlapbach R."/>
            <person name="Sreeman S.M."/>
            <person name="Shimizu K.K."/>
        </authorList>
    </citation>
    <scope>NUCLEOTIDE SEQUENCE</scope>
</reference>
<dbReference type="InterPro" id="IPR029175">
    <property type="entry name" value="EXOC2/Sec5"/>
</dbReference>
<gene>
    <name evidence="7" type="primary">gb15695</name>
    <name evidence="7" type="ORF">PR202_gb15695</name>
</gene>
<name>A0AAV5EWB4_ELECO</name>
<dbReference type="InterPro" id="IPR016159">
    <property type="entry name" value="Cullin_repeat-like_dom_sf"/>
</dbReference>
<feature type="compositionally biased region" description="Polar residues" evidence="5">
    <location>
        <begin position="1032"/>
        <end position="1044"/>
    </location>
</feature>
<feature type="compositionally biased region" description="Polar residues" evidence="5">
    <location>
        <begin position="40"/>
        <end position="58"/>
    </location>
</feature>
<dbReference type="GO" id="GO:0015031">
    <property type="term" value="P:protein transport"/>
    <property type="evidence" value="ECO:0007669"/>
    <property type="project" value="UniProtKB-KW"/>
</dbReference>
<dbReference type="PANTHER" id="PTHR13043">
    <property type="entry name" value="EXOCYST COMPLEX COMPONENT SEC5"/>
    <property type="match status" value="1"/>
</dbReference>
<dbReference type="GO" id="GO:0006893">
    <property type="term" value="P:Golgi to plasma membrane transport"/>
    <property type="evidence" value="ECO:0007669"/>
    <property type="project" value="UniProtKB-UniRule"/>
</dbReference>
<reference evidence="7" key="1">
    <citation type="journal article" date="2018" name="DNA Res.">
        <title>Multiple hybrid de novo genome assembly of finger millet, an orphan allotetraploid crop.</title>
        <authorList>
            <person name="Hatakeyama M."/>
            <person name="Aluri S."/>
            <person name="Balachadran M.T."/>
            <person name="Sivarajan S.R."/>
            <person name="Patrignani A."/>
            <person name="Gruter S."/>
            <person name="Poveda L."/>
            <person name="Shimizu-Inatsugi R."/>
            <person name="Baeten J."/>
            <person name="Francoijs K.J."/>
            <person name="Nataraja K.N."/>
            <person name="Reddy Y.A.N."/>
            <person name="Phadnis S."/>
            <person name="Ravikumar R.L."/>
            <person name="Schlapbach R."/>
            <person name="Sreeman S.M."/>
            <person name="Shimizu K.K."/>
        </authorList>
    </citation>
    <scope>NUCLEOTIDE SEQUENCE</scope>
</reference>
<evidence type="ECO:0000313" key="8">
    <source>
        <dbReference type="Proteomes" id="UP001054889"/>
    </source>
</evidence>
<accession>A0AAV5EWB4</accession>
<feature type="region of interest" description="Disordered" evidence="5">
    <location>
        <begin position="1"/>
        <end position="72"/>
    </location>
</feature>
<dbReference type="InterPro" id="IPR039481">
    <property type="entry name" value="EXOC2/Sec5_N_dom"/>
</dbReference>
<feature type="region of interest" description="Disordered" evidence="5">
    <location>
        <begin position="941"/>
        <end position="965"/>
    </location>
</feature>
<evidence type="ECO:0000256" key="3">
    <source>
        <dbReference type="ARBA" id="ARBA00022483"/>
    </source>
</evidence>
<dbReference type="Pfam" id="PF15469">
    <property type="entry name" value="Sec5"/>
    <property type="match status" value="3"/>
</dbReference>
<evidence type="ECO:0000256" key="2">
    <source>
        <dbReference type="ARBA" id="ARBA00022448"/>
    </source>
</evidence>
<feature type="region of interest" description="Disordered" evidence="5">
    <location>
        <begin position="1015"/>
        <end position="1055"/>
    </location>
</feature>
<feature type="compositionally biased region" description="Basic and acidic residues" evidence="5">
    <location>
        <begin position="1"/>
        <end position="10"/>
    </location>
</feature>
<dbReference type="SUPFAM" id="SSF74788">
    <property type="entry name" value="Cullin repeat-like"/>
    <property type="match status" value="1"/>
</dbReference>
<keyword evidence="8" id="KW-1185">Reference proteome</keyword>
<evidence type="ECO:0000256" key="1">
    <source>
        <dbReference type="ARBA" id="ARBA00010578"/>
    </source>
</evidence>
<comment type="function">
    <text evidence="4">Component of the exocyst complex involved in the docking of exocytic vesicles with fusion sites on the plasma membrane.</text>
</comment>
<evidence type="ECO:0000256" key="4">
    <source>
        <dbReference type="RuleBase" id="RU365069"/>
    </source>
</evidence>
<evidence type="ECO:0000256" key="5">
    <source>
        <dbReference type="SAM" id="MobiDB-lite"/>
    </source>
</evidence>
<dbReference type="Proteomes" id="UP001054889">
    <property type="component" value="Unassembled WGS sequence"/>
</dbReference>
<proteinExistence type="inferred from homology"/>
<feature type="region of interest" description="Disordered" evidence="5">
    <location>
        <begin position="125"/>
        <end position="230"/>
    </location>
</feature>